<dbReference type="OrthoDB" id="5918880at2"/>
<dbReference type="InterPro" id="IPR018912">
    <property type="entry name" value="DUF2478"/>
</dbReference>
<sequence>MRVAAILYAADEGPAADALLAELAWRLRERGLKLAGAVQSNVSQPGQSRCDILLEDLASGRVVQASENRGPMASGCRLDAGALEDIVGLSSASLAPETALVIVNKFSKREAEGHGFRPLIEQAVVLGIPVLAAVKPAHLDAWTQFVGSTPALLPLDEDAVRHWCDAAIFGAASNESAAPR</sequence>
<dbReference type="AlphaFoldDB" id="V5SBR7"/>
<gene>
    <name evidence="1" type="ORF">W911_07775</name>
</gene>
<dbReference type="KEGG" id="hni:W911_07775"/>
<reference evidence="1 2" key="1">
    <citation type="journal article" date="2014" name="Genome Announc.">
        <title>Complete Genome Sequence of Hyphomicrobium nitrativorans Strain NL23, a Denitrifying Bacterium Isolated from Biofilm of a Methanol-Fed Denitrification System Treating Seawater at the Montreal Biodome.</title>
        <authorList>
            <person name="Martineau C."/>
            <person name="Villeneuve C."/>
            <person name="Mauffrey F."/>
            <person name="Villemur R."/>
        </authorList>
    </citation>
    <scope>NUCLEOTIDE SEQUENCE [LARGE SCALE GENOMIC DNA]</scope>
    <source>
        <strain evidence="1">NL23</strain>
    </source>
</reference>
<organism evidence="1 2">
    <name type="scientific">Hyphomicrobium nitrativorans NL23</name>
    <dbReference type="NCBI Taxonomy" id="1029756"/>
    <lineage>
        <taxon>Bacteria</taxon>
        <taxon>Pseudomonadati</taxon>
        <taxon>Pseudomonadota</taxon>
        <taxon>Alphaproteobacteria</taxon>
        <taxon>Hyphomicrobiales</taxon>
        <taxon>Hyphomicrobiaceae</taxon>
        <taxon>Hyphomicrobium</taxon>
    </lineage>
</organism>
<dbReference type="STRING" id="1029756.W911_07775"/>
<dbReference type="Proteomes" id="UP000018542">
    <property type="component" value="Chromosome"/>
</dbReference>
<accession>V5SBR7</accession>
<proteinExistence type="predicted"/>
<name>V5SBR7_9HYPH</name>
<evidence type="ECO:0000313" key="1">
    <source>
        <dbReference type="EMBL" id="AHB48316.1"/>
    </source>
</evidence>
<dbReference type="EMBL" id="CP006912">
    <property type="protein sequence ID" value="AHB48316.1"/>
    <property type="molecule type" value="Genomic_DNA"/>
</dbReference>
<protein>
    <submittedName>
        <fullName evidence="1">3-dehydroquinate dehydratase</fullName>
    </submittedName>
</protein>
<dbReference type="Pfam" id="PF10649">
    <property type="entry name" value="DUF2478"/>
    <property type="match status" value="1"/>
</dbReference>
<dbReference type="PATRIC" id="fig|1029756.8.peg.1627"/>
<keyword evidence="2" id="KW-1185">Reference proteome</keyword>
<dbReference type="RefSeq" id="WP_023786941.1">
    <property type="nucleotide sequence ID" value="NC_022997.1"/>
</dbReference>
<dbReference type="HOGENOM" id="CLU_106681_0_0_5"/>
<evidence type="ECO:0000313" key="2">
    <source>
        <dbReference type="Proteomes" id="UP000018542"/>
    </source>
</evidence>